<gene>
    <name evidence="2" type="ORF">L484_027247</name>
</gene>
<proteinExistence type="predicted"/>
<dbReference type="Proteomes" id="UP000030645">
    <property type="component" value="Unassembled WGS sequence"/>
</dbReference>
<name>W9QUK4_9ROSA</name>
<organism evidence="2 3">
    <name type="scientific">Morus notabilis</name>
    <dbReference type="NCBI Taxonomy" id="981085"/>
    <lineage>
        <taxon>Eukaryota</taxon>
        <taxon>Viridiplantae</taxon>
        <taxon>Streptophyta</taxon>
        <taxon>Embryophyta</taxon>
        <taxon>Tracheophyta</taxon>
        <taxon>Spermatophyta</taxon>
        <taxon>Magnoliopsida</taxon>
        <taxon>eudicotyledons</taxon>
        <taxon>Gunneridae</taxon>
        <taxon>Pentapetalae</taxon>
        <taxon>rosids</taxon>
        <taxon>fabids</taxon>
        <taxon>Rosales</taxon>
        <taxon>Moraceae</taxon>
        <taxon>Moreae</taxon>
        <taxon>Morus</taxon>
    </lineage>
</organism>
<dbReference type="PANTHER" id="PTHR15907">
    <property type="entry name" value="DUF614 FAMILY PROTEIN-RELATED"/>
    <property type="match status" value="1"/>
</dbReference>
<reference evidence="3" key="1">
    <citation type="submission" date="2013-01" db="EMBL/GenBank/DDBJ databases">
        <title>Draft Genome Sequence of a Mulberry Tree, Morus notabilis C.K. Schneid.</title>
        <authorList>
            <person name="He N."/>
            <person name="Zhao S."/>
        </authorList>
    </citation>
    <scope>NUCLEOTIDE SEQUENCE</scope>
</reference>
<evidence type="ECO:0000313" key="3">
    <source>
        <dbReference type="Proteomes" id="UP000030645"/>
    </source>
</evidence>
<evidence type="ECO:0000256" key="1">
    <source>
        <dbReference type="SAM" id="Phobius"/>
    </source>
</evidence>
<dbReference type="NCBIfam" id="TIGR01571">
    <property type="entry name" value="A_thal_Cys_rich"/>
    <property type="match status" value="1"/>
</dbReference>
<dbReference type="KEGG" id="mnt:21409870"/>
<dbReference type="Pfam" id="PF04749">
    <property type="entry name" value="PLAC8"/>
    <property type="match status" value="1"/>
</dbReference>
<dbReference type="EMBL" id="KE343704">
    <property type="protein sequence ID" value="EXB38814.1"/>
    <property type="molecule type" value="Genomic_DNA"/>
</dbReference>
<dbReference type="OrthoDB" id="1045822at2759"/>
<dbReference type="AlphaFoldDB" id="W9QUK4"/>
<feature type="transmembrane region" description="Helical" evidence="1">
    <location>
        <begin position="53"/>
        <end position="72"/>
    </location>
</feature>
<keyword evidence="1" id="KW-0472">Membrane</keyword>
<evidence type="ECO:0000313" key="2">
    <source>
        <dbReference type="EMBL" id="EXB38814.1"/>
    </source>
</evidence>
<dbReference type="eggNOG" id="ENOG502S7UD">
    <property type="taxonomic scope" value="Eukaryota"/>
</dbReference>
<dbReference type="STRING" id="981085.W9QUK4"/>
<keyword evidence="3" id="KW-1185">Reference proteome</keyword>
<evidence type="ECO:0008006" key="4">
    <source>
        <dbReference type="Google" id="ProtNLM"/>
    </source>
</evidence>
<accession>W9QUK4</accession>
<sequence>MHSSRAPGPWSTGLCDCFSDWESCCLTYWCPCVTFGQIAEIVDEGATSCVASGALYLLLLWAGVVCCYSCTYRSKIRKKYGLEESPCGDCLVHCFCGLCALCQEYRELQNKGFNMGIGYLFYNIHSSSTSLAKSLFYSWSKFVSR</sequence>
<protein>
    <recommendedName>
        <fullName evidence="4">Protein PLANT CADMIUM RESISTANCE 2</fullName>
    </recommendedName>
</protein>
<keyword evidence="1" id="KW-0812">Transmembrane</keyword>
<dbReference type="InterPro" id="IPR006461">
    <property type="entry name" value="PLAC_motif_containing"/>
</dbReference>
<keyword evidence="1" id="KW-1133">Transmembrane helix</keyword>